<protein>
    <recommendedName>
        <fullName evidence="4">Tetratricopeptide repeat protein</fullName>
    </recommendedName>
</protein>
<evidence type="ECO:0008006" key="4">
    <source>
        <dbReference type="Google" id="ProtNLM"/>
    </source>
</evidence>
<dbReference type="EMBL" id="JAGTJJ010000004">
    <property type="protein sequence ID" value="MDC3981167.1"/>
    <property type="molecule type" value="Genomic_DNA"/>
</dbReference>
<evidence type="ECO:0000256" key="1">
    <source>
        <dbReference type="SAM" id="MobiDB-lite"/>
    </source>
</evidence>
<keyword evidence="3" id="KW-1185">Reference proteome</keyword>
<evidence type="ECO:0000313" key="3">
    <source>
        <dbReference type="Proteomes" id="UP001151081"/>
    </source>
</evidence>
<reference evidence="2 3" key="1">
    <citation type="submission" date="2021-04" db="EMBL/GenBank/DDBJ databases">
        <title>Genome analysis of Polyangium sp.</title>
        <authorList>
            <person name="Li Y."/>
            <person name="Wang J."/>
        </authorList>
    </citation>
    <scope>NUCLEOTIDE SEQUENCE [LARGE SCALE GENOMIC DNA]</scope>
    <source>
        <strain evidence="2 3">SDU14</strain>
    </source>
</reference>
<dbReference type="Proteomes" id="UP001151081">
    <property type="component" value="Unassembled WGS sequence"/>
</dbReference>
<dbReference type="RefSeq" id="WP_272420025.1">
    <property type="nucleotide sequence ID" value="NZ_JAGTJJ010000004.1"/>
</dbReference>
<gene>
    <name evidence="2" type="ORF">KEG57_11700</name>
</gene>
<comment type="caution">
    <text evidence="2">The sequence shown here is derived from an EMBL/GenBank/DDBJ whole genome shotgun (WGS) entry which is preliminary data.</text>
</comment>
<proteinExistence type="predicted"/>
<organism evidence="2 3">
    <name type="scientific">Polyangium jinanense</name>
    <dbReference type="NCBI Taxonomy" id="2829994"/>
    <lineage>
        <taxon>Bacteria</taxon>
        <taxon>Pseudomonadati</taxon>
        <taxon>Myxococcota</taxon>
        <taxon>Polyangia</taxon>
        <taxon>Polyangiales</taxon>
        <taxon>Polyangiaceae</taxon>
        <taxon>Polyangium</taxon>
    </lineage>
</organism>
<evidence type="ECO:0000313" key="2">
    <source>
        <dbReference type="EMBL" id="MDC3981167.1"/>
    </source>
</evidence>
<accession>A0A9X3WZZ4</accession>
<dbReference type="AlphaFoldDB" id="A0A9X3WZZ4"/>
<feature type="compositionally biased region" description="Basic and acidic residues" evidence="1">
    <location>
        <begin position="97"/>
        <end position="122"/>
    </location>
</feature>
<dbReference type="PROSITE" id="PS51257">
    <property type="entry name" value="PROKAR_LIPOPROTEIN"/>
    <property type="match status" value="1"/>
</dbReference>
<name>A0A9X3WZZ4_9BACT</name>
<feature type="region of interest" description="Disordered" evidence="1">
    <location>
        <begin position="92"/>
        <end position="144"/>
    </location>
</feature>
<sequence length="144" mass="15913">MRRLGALLGSSLFLLFSAGCGGYIGSAQRAYQDGRYLEAAEKLGDHEDEVAELSPRKQVSYGLYLGLSLIMLGDHDGAERWLDFTEQVEAQRPGTLRPEEKQKLQDARGRLAGIEEKAKEQSVSEEPAQDAPLLRTVRQIEPAP</sequence>